<evidence type="ECO:0000313" key="15">
    <source>
        <dbReference type="WBParaSite" id="BXY_0992700.1"/>
    </source>
</evidence>
<keyword evidence="9" id="KW-0256">Endoplasmic reticulum</keyword>
<dbReference type="WBParaSite" id="BXY_0992700.1">
    <property type="protein sequence ID" value="BXY_0992700.1"/>
    <property type="gene ID" value="BXY_0992700"/>
</dbReference>
<dbReference type="InterPro" id="IPR027057">
    <property type="entry name" value="CAXX_Prtase_1"/>
</dbReference>
<sequence length="454" mass="52614">MHPLTIFYSIYGFNLTVFFWELYLSYRQYCLFRDTEKRPEHVSEIINESDYDKARRYKLAKLRFGFVSSIVGQILTTIILFFNVMPCLWKKAGSIAESIYGDSEIIQSIFFVILSSLFENITSLPFGLYENFVIEEKFGFNKQTVKFYLTDKVKKFVVATLIASPLIAALIWIVNVGGDYFFVYVWIFVSLVIFVMMTIYPEFIAPLFDKFTPLPDSELKTKIEKLAASVEFPLTKLYVVEGSKRSSHSNAYMYGFWKNKRIVLYDTLLSEEMNNLLKEIHLKEDAKKDEQEPLDKNKEKEKKLGMKDDEVVAVLGHELGHWKLSHTLSNLSIAEVNLFFILVVFSYFYQNENIYLAFGYERPAVLIGLTLITQYVLTAYNEVVNVAMSFLSRYMEFSADRFSAKLGYTDLLCTALIKLGKDNLSMPIDDPLYSLVHHSHPPIIERIAALRKTQ</sequence>
<keyword evidence="2 8" id="KW-0479">Metal-binding</keyword>
<keyword evidence="4 8" id="KW-0862">Zinc</keyword>
<proteinExistence type="inferred from homology"/>
<dbReference type="Proteomes" id="UP000659654">
    <property type="component" value="Unassembled WGS sequence"/>
</dbReference>
<dbReference type="Gene3D" id="3.30.2010.10">
    <property type="entry name" value="Metalloproteases ('zincins'), catalytic domain"/>
    <property type="match status" value="1"/>
</dbReference>
<feature type="domain" description="CAAX prenyl protease 1 N-terminal" evidence="11">
    <location>
        <begin position="29"/>
        <end position="210"/>
    </location>
</feature>
<keyword evidence="9" id="KW-1133">Transmembrane helix</keyword>
<organism evidence="13 15">
    <name type="scientific">Bursaphelenchus xylophilus</name>
    <name type="common">Pinewood nematode worm</name>
    <name type="synonym">Aphelenchoides xylophilus</name>
    <dbReference type="NCBI Taxonomy" id="6326"/>
    <lineage>
        <taxon>Eukaryota</taxon>
        <taxon>Metazoa</taxon>
        <taxon>Ecdysozoa</taxon>
        <taxon>Nematoda</taxon>
        <taxon>Chromadorea</taxon>
        <taxon>Rhabditida</taxon>
        <taxon>Tylenchina</taxon>
        <taxon>Tylenchomorpha</taxon>
        <taxon>Aphelenchoidea</taxon>
        <taxon>Aphelenchoididae</taxon>
        <taxon>Bursaphelenchus</taxon>
    </lineage>
</organism>
<dbReference type="SMR" id="A0A1I7SA80"/>
<feature type="binding site" evidence="8">
    <location>
        <position position="396"/>
    </location>
    <ligand>
        <name>Zn(2+)</name>
        <dbReference type="ChEBI" id="CHEBI:29105"/>
        <note>catalytic</note>
    </ligand>
</feature>
<feature type="binding site" evidence="8">
    <location>
        <position position="317"/>
    </location>
    <ligand>
        <name>Zn(2+)</name>
        <dbReference type="ChEBI" id="CHEBI:29105"/>
        <note>catalytic</note>
    </ligand>
</feature>
<dbReference type="GO" id="GO:0005789">
    <property type="term" value="C:endoplasmic reticulum membrane"/>
    <property type="evidence" value="ECO:0007669"/>
    <property type="project" value="UniProtKB-SubCell"/>
</dbReference>
<comment type="function">
    <text evidence="9">Proteolytically removes the C-terminal three residues of farnesylated proteins.</text>
</comment>
<feature type="transmembrane region" description="Helical" evidence="9">
    <location>
        <begin position="180"/>
        <end position="200"/>
    </location>
</feature>
<protein>
    <recommendedName>
        <fullName evidence="9">CAAX prenyl protease</fullName>
        <ecNumber evidence="9">3.4.24.84</ecNumber>
    </recommendedName>
</protein>
<evidence type="ECO:0000256" key="3">
    <source>
        <dbReference type="ARBA" id="ARBA00022801"/>
    </source>
</evidence>
<evidence type="ECO:0000256" key="2">
    <source>
        <dbReference type="ARBA" id="ARBA00022723"/>
    </source>
</evidence>
<evidence type="ECO:0000259" key="11">
    <source>
        <dbReference type="Pfam" id="PF16491"/>
    </source>
</evidence>
<dbReference type="Proteomes" id="UP000095284">
    <property type="component" value="Unplaced"/>
</dbReference>
<gene>
    <name evidence="12" type="ORF">BXYJ_LOCUS1366</name>
</gene>
<accession>A0A1I7SA80</accession>
<keyword evidence="3 9" id="KW-0378">Hydrolase</keyword>
<evidence type="ECO:0000259" key="10">
    <source>
        <dbReference type="Pfam" id="PF01435"/>
    </source>
</evidence>
<feature type="transmembrane region" description="Helical" evidence="9">
    <location>
        <begin position="105"/>
        <end position="129"/>
    </location>
</feature>
<dbReference type="Pfam" id="PF16491">
    <property type="entry name" value="Peptidase_M48_N"/>
    <property type="match status" value="1"/>
</dbReference>
<feature type="transmembrane region" description="Helical" evidence="9">
    <location>
        <begin position="156"/>
        <end position="174"/>
    </location>
</feature>
<evidence type="ECO:0000313" key="14">
    <source>
        <dbReference type="Proteomes" id="UP000659654"/>
    </source>
</evidence>
<feature type="transmembrane region" description="Helical" evidence="9">
    <location>
        <begin position="364"/>
        <end position="391"/>
    </location>
</feature>
<evidence type="ECO:0000313" key="13">
    <source>
        <dbReference type="Proteomes" id="UP000095284"/>
    </source>
</evidence>
<comment type="subcellular location">
    <subcellularLocation>
        <location evidence="9">Endoplasmic reticulum membrane</location>
        <topology evidence="9">Multi-pass membrane protein</topology>
    </subcellularLocation>
</comment>
<dbReference type="EMBL" id="CAJFCV020000001">
    <property type="protein sequence ID" value="CAG9084197.1"/>
    <property type="molecule type" value="Genomic_DNA"/>
</dbReference>
<dbReference type="EC" id="3.4.24.84" evidence="9"/>
<keyword evidence="1 9" id="KW-0645">Protease</keyword>
<feature type="domain" description="Peptidase M48" evidence="10">
    <location>
        <begin position="214"/>
        <end position="453"/>
    </location>
</feature>
<feature type="transmembrane region" description="Helical" evidence="9">
    <location>
        <begin position="64"/>
        <end position="85"/>
    </location>
</feature>
<dbReference type="GO" id="GO:0071586">
    <property type="term" value="P:CAAX-box protein processing"/>
    <property type="evidence" value="ECO:0007669"/>
    <property type="project" value="UniProtKB-UniRule"/>
</dbReference>
<comment type="similarity">
    <text evidence="9">Belongs to the peptidase M48A family.</text>
</comment>
<evidence type="ECO:0000256" key="5">
    <source>
        <dbReference type="ARBA" id="ARBA00023049"/>
    </source>
</evidence>
<keyword evidence="5 9" id="KW-0482">Metalloprotease</keyword>
<keyword evidence="14" id="KW-1185">Reference proteome</keyword>
<feature type="transmembrane region" description="Helical" evidence="9">
    <location>
        <begin position="6"/>
        <end position="24"/>
    </location>
</feature>
<dbReference type="AlphaFoldDB" id="A0A1I7SA80"/>
<evidence type="ECO:0000313" key="12">
    <source>
        <dbReference type="EMBL" id="CAD5209285.1"/>
    </source>
</evidence>
<feature type="active site" description="Proton donor" evidence="7">
    <location>
        <position position="400"/>
    </location>
</feature>
<feature type="transmembrane region" description="Helical" evidence="9">
    <location>
        <begin position="331"/>
        <end position="349"/>
    </location>
</feature>
<reference evidence="15" key="1">
    <citation type="submission" date="2016-11" db="UniProtKB">
        <authorList>
            <consortium name="WormBaseParasite"/>
        </authorList>
    </citation>
    <scope>IDENTIFICATION</scope>
</reference>
<dbReference type="PANTHER" id="PTHR10120">
    <property type="entry name" value="CAAX PRENYL PROTEASE 1"/>
    <property type="match status" value="1"/>
</dbReference>
<dbReference type="GO" id="GO:0004222">
    <property type="term" value="F:metalloendopeptidase activity"/>
    <property type="evidence" value="ECO:0007669"/>
    <property type="project" value="UniProtKB-UniRule"/>
</dbReference>
<dbReference type="CDD" id="cd07343">
    <property type="entry name" value="M48A_Zmpste24p_like"/>
    <property type="match status" value="1"/>
</dbReference>
<evidence type="ECO:0000256" key="9">
    <source>
        <dbReference type="RuleBase" id="RU366005"/>
    </source>
</evidence>
<keyword evidence="9" id="KW-0812">Transmembrane</keyword>
<reference evidence="12" key="2">
    <citation type="submission" date="2020-09" db="EMBL/GenBank/DDBJ databases">
        <authorList>
            <person name="Kikuchi T."/>
        </authorList>
    </citation>
    <scope>NUCLEOTIDE SEQUENCE</scope>
    <source>
        <strain evidence="12">Ka4C1</strain>
    </source>
</reference>
<evidence type="ECO:0000256" key="4">
    <source>
        <dbReference type="ARBA" id="ARBA00022833"/>
    </source>
</evidence>
<evidence type="ECO:0000256" key="1">
    <source>
        <dbReference type="ARBA" id="ARBA00022670"/>
    </source>
</evidence>
<dbReference type="GO" id="GO:0046872">
    <property type="term" value="F:metal ion binding"/>
    <property type="evidence" value="ECO:0007669"/>
    <property type="project" value="UniProtKB-UniRule"/>
</dbReference>
<keyword evidence="9" id="KW-0472">Membrane</keyword>
<dbReference type="EMBL" id="CAJFDI010000001">
    <property type="protein sequence ID" value="CAD5209285.1"/>
    <property type="molecule type" value="Genomic_DNA"/>
</dbReference>
<feature type="binding site" evidence="8">
    <location>
        <position position="321"/>
    </location>
    <ligand>
        <name>Zn(2+)</name>
        <dbReference type="ChEBI" id="CHEBI:29105"/>
        <note>catalytic</note>
    </ligand>
</feature>
<comment type="cofactor">
    <cofactor evidence="8 9">
        <name>Zn(2+)</name>
        <dbReference type="ChEBI" id="CHEBI:29105"/>
    </cofactor>
    <text evidence="8 9">Binds 1 zinc ion per subunit.</text>
</comment>
<dbReference type="eggNOG" id="KOG2719">
    <property type="taxonomic scope" value="Eukaryota"/>
</dbReference>
<comment type="catalytic activity">
    <reaction evidence="6 9">
        <text>Hydrolyzes the peptide bond -P2-(S-farnesyl or geranylgeranyl)C-P1'-P2'-P3'-COOH where P1' and P2' are amino acids with aliphatic side chains and P3' is any C-terminal residue.</text>
        <dbReference type="EC" id="3.4.24.84"/>
    </reaction>
</comment>
<dbReference type="Pfam" id="PF01435">
    <property type="entry name" value="Peptidase_M48"/>
    <property type="match status" value="1"/>
</dbReference>
<dbReference type="OrthoDB" id="360839at2759"/>
<dbReference type="InterPro" id="IPR032456">
    <property type="entry name" value="Peptidase_M48_N"/>
</dbReference>
<dbReference type="InterPro" id="IPR001915">
    <property type="entry name" value="Peptidase_M48"/>
</dbReference>
<name>A0A1I7SA80_BURXY</name>
<feature type="active site" evidence="7">
    <location>
        <position position="318"/>
    </location>
</feature>
<evidence type="ECO:0000256" key="6">
    <source>
        <dbReference type="ARBA" id="ARBA00044456"/>
    </source>
</evidence>
<evidence type="ECO:0000256" key="7">
    <source>
        <dbReference type="PIRSR" id="PIRSR627057-1"/>
    </source>
</evidence>
<evidence type="ECO:0000256" key="8">
    <source>
        <dbReference type="PIRSR" id="PIRSR627057-2"/>
    </source>
</evidence>
<dbReference type="Proteomes" id="UP000582659">
    <property type="component" value="Unassembled WGS sequence"/>
</dbReference>